<evidence type="ECO:0000313" key="2">
    <source>
        <dbReference type="Proteomes" id="UP000634136"/>
    </source>
</evidence>
<dbReference type="Proteomes" id="UP000634136">
    <property type="component" value="Unassembled WGS sequence"/>
</dbReference>
<gene>
    <name evidence="1" type="ORF">G2W53_014995</name>
</gene>
<sequence length="154" mass="17363">MSSSSSPVANLSIVHFTVHCWQRLRLRVQQNHGLVLQQNQISNSAAEPWHGSVAWFCCRTMPWFSSRTMVLFMVLQLLEPAEPWFLQWFLLKSWIINRLQVLLQNHGSGSAAEAEPGQNHGLVLLQNQWFCWFCSSHGSAAEPWSGSAAENGSA</sequence>
<evidence type="ECO:0000313" key="1">
    <source>
        <dbReference type="EMBL" id="KAF7832662.1"/>
    </source>
</evidence>
<comment type="caution">
    <text evidence="1">The sequence shown here is derived from an EMBL/GenBank/DDBJ whole genome shotgun (WGS) entry which is preliminary data.</text>
</comment>
<name>A0A834WUN9_9FABA</name>
<accession>A0A834WUN9</accession>
<proteinExistence type="predicted"/>
<keyword evidence="2" id="KW-1185">Reference proteome</keyword>
<organism evidence="1 2">
    <name type="scientific">Senna tora</name>
    <dbReference type="NCBI Taxonomy" id="362788"/>
    <lineage>
        <taxon>Eukaryota</taxon>
        <taxon>Viridiplantae</taxon>
        <taxon>Streptophyta</taxon>
        <taxon>Embryophyta</taxon>
        <taxon>Tracheophyta</taxon>
        <taxon>Spermatophyta</taxon>
        <taxon>Magnoliopsida</taxon>
        <taxon>eudicotyledons</taxon>
        <taxon>Gunneridae</taxon>
        <taxon>Pentapetalae</taxon>
        <taxon>rosids</taxon>
        <taxon>fabids</taxon>
        <taxon>Fabales</taxon>
        <taxon>Fabaceae</taxon>
        <taxon>Caesalpinioideae</taxon>
        <taxon>Cassia clade</taxon>
        <taxon>Senna</taxon>
    </lineage>
</organism>
<dbReference type="EMBL" id="JAAIUW010000005">
    <property type="protein sequence ID" value="KAF7832662.1"/>
    <property type="molecule type" value="Genomic_DNA"/>
</dbReference>
<dbReference type="AlphaFoldDB" id="A0A834WUN9"/>
<reference evidence="1" key="1">
    <citation type="submission" date="2020-09" db="EMBL/GenBank/DDBJ databases">
        <title>Genome-Enabled Discovery of Anthraquinone Biosynthesis in Senna tora.</title>
        <authorList>
            <person name="Kang S.-H."/>
            <person name="Pandey R.P."/>
            <person name="Lee C.-M."/>
            <person name="Sim J.-S."/>
            <person name="Jeong J.-T."/>
            <person name="Choi B.-S."/>
            <person name="Jung M."/>
            <person name="Ginzburg D."/>
            <person name="Zhao K."/>
            <person name="Won S.Y."/>
            <person name="Oh T.-J."/>
            <person name="Yu Y."/>
            <person name="Kim N.-H."/>
            <person name="Lee O.R."/>
            <person name="Lee T.-H."/>
            <person name="Bashyal P."/>
            <person name="Kim T.-S."/>
            <person name="Lee W.-H."/>
            <person name="Kawkins C."/>
            <person name="Kim C.-K."/>
            <person name="Kim J.S."/>
            <person name="Ahn B.O."/>
            <person name="Rhee S.Y."/>
            <person name="Sohng J.K."/>
        </authorList>
    </citation>
    <scope>NUCLEOTIDE SEQUENCE</scope>
    <source>
        <tissue evidence="1">Leaf</tissue>
    </source>
</reference>
<protein>
    <submittedName>
        <fullName evidence="1">Uncharacterized protein</fullName>
    </submittedName>
</protein>